<sequence length="197" mass="23961">MYEYHKLTPQQRLELAQERLKRGFPSHSPPHPIQIEGFYLLTIACYQHQKILNNSSRRQQLLNLLFEKCIHEGIDIRGWVILVNHYHLLVYLPNLSILTSIFKAIHGVTSYQWNLEDNQRGRRVWYRFSDRAIRSERHYYTTLNYIHYNPVKHNYVNSPYDWLESSVHWYLKEKGREWLRDSWVKYPVRDCGKGWDD</sequence>
<dbReference type="InterPro" id="IPR002686">
    <property type="entry name" value="Transposase_17"/>
</dbReference>
<gene>
    <name evidence="2" type="ORF">GGC33_07725</name>
</gene>
<evidence type="ECO:0000313" key="2">
    <source>
        <dbReference type="EMBL" id="MTF38816.1"/>
    </source>
</evidence>
<dbReference type="GO" id="GO:0043565">
    <property type="term" value="F:sequence-specific DNA binding"/>
    <property type="evidence" value="ECO:0007669"/>
    <property type="project" value="TreeGrafter"/>
</dbReference>
<dbReference type="NCBIfam" id="NF047646">
    <property type="entry name" value="REP_Tyr_transpos"/>
    <property type="match status" value="1"/>
</dbReference>
<protein>
    <submittedName>
        <fullName evidence="2">Transposase</fullName>
    </submittedName>
</protein>
<feature type="domain" description="Transposase IS200-like" evidence="1">
    <location>
        <begin position="34"/>
        <end position="149"/>
    </location>
</feature>
<dbReference type="GO" id="GO:0006313">
    <property type="term" value="P:DNA transposition"/>
    <property type="evidence" value="ECO:0007669"/>
    <property type="project" value="InterPro"/>
</dbReference>
<accession>A0A844GXV3</accession>
<evidence type="ECO:0000313" key="3">
    <source>
        <dbReference type="Proteomes" id="UP000437131"/>
    </source>
</evidence>
<dbReference type="InterPro" id="IPR036515">
    <property type="entry name" value="Transposase_17_sf"/>
</dbReference>
<dbReference type="GO" id="GO:0004803">
    <property type="term" value="F:transposase activity"/>
    <property type="evidence" value="ECO:0007669"/>
    <property type="project" value="InterPro"/>
</dbReference>
<dbReference type="PANTHER" id="PTHR36966">
    <property type="entry name" value="REP-ASSOCIATED TYROSINE TRANSPOSASE"/>
    <property type="match status" value="1"/>
</dbReference>
<reference evidence="2 3" key="1">
    <citation type="submission" date="2019-11" db="EMBL/GenBank/DDBJ databases">
        <title>Isolation of a new High Light Tolerant Cyanobacteria.</title>
        <authorList>
            <person name="Dobson Z."/>
            <person name="Vaughn N."/>
            <person name="Vaughn M."/>
            <person name="Fromme P."/>
            <person name="Mazor Y."/>
        </authorList>
    </citation>
    <scope>NUCLEOTIDE SEQUENCE [LARGE SCALE GENOMIC DNA]</scope>
    <source>
        <strain evidence="2 3">0216</strain>
    </source>
</reference>
<dbReference type="Gene3D" id="3.30.70.1290">
    <property type="entry name" value="Transposase IS200-like"/>
    <property type="match status" value="1"/>
</dbReference>
<proteinExistence type="predicted"/>
<evidence type="ECO:0000259" key="1">
    <source>
        <dbReference type="SMART" id="SM01321"/>
    </source>
</evidence>
<name>A0A844GXV3_9CHRO</name>
<dbReference type="SUPFAM" id="SSF143422">
    <property type="entry name" value="Transposase IS200-like"/>
    <property type="match status" value="1"/>
</dbReference>
<dbReference type="InterPro" id="IPR052715">
    <property type="entry name" value="RAYT_transposase"/>
</dbReference>
<dbReference type="PANTHER" id="PTHR36966:SF1">
    <property type="entry name" value="REP-ASSOCIATED TYROSINE TRANSPOSASE"/>
    <property type="match status" value="1"/>
</dbReference>
<dbReference type="Pfam" id="PF01797">
    <property type="entry name" value="Y1_Tnp"/>
    <property type="match status" value="1"/>
</dbReference>
<dbReference type="SMART" id="SM01321">
    <property type="entry name" value="Y1_Tnp"/>
    <property type="match status" value="1"/>
</dbReference>
<organism evidence="2 3">
    <name type="scientific">Cyanobacterium aponinum 0216</name>
    <dbReference type="NCBI Taxonomy" id="2676140"/>
    <lineage>
        <taxon>Bacteria</taxon>
        <taxon>Bacillati</taxon>
        <taxon>Cyanobacteriota</taxon>
        <taxon>Cyanophyceae</taxon>
        <taxon>Oscillatoriophycideae</taxon>
        <taxon>Chroococcales</taxon>
        <taxon>Geminocystaceae</taxon>
        <taxon>Cyanobacterium</taxon>
    </lineage>
</organism>
<dbReference type="EMBL" id="WMIA01000007">
    <property type="protein sequence ID" value="MTF38816.1"/>
    <property type="molecule type" value="Genomic_DNA"/>
</dbReference>
<dbReference type="RefSeq" id="WP_155083661.1">
    <property type="nucleotide sequence ID" value="NZ_WMIA01000007.1"/>
</dbReference>
<dbReference type="Proteomes" id="UP000437131">
    <property type="component" value="Unassembled WGS sequence"/>
</dbReference>
<dbReference type="AlphaFoldDB" id="A0A844GXV3"/>
<comment type="caution">
    <text evidence="2">The sequence shown here is derived from an EMBL/GenBank/DDBJ whole genome shotgun (WGS) entry which is preliminary data.</text>
</comment>